<dbReference type="EMBL" id="AB078740">
    <property type="protein sequence ID" value="BAE78497.1"/>
    <property type="molecule type" value="mRNA"/>
</dbReference>
<keyword evidence="2" id="KW-0002">3D-structure</keyword>
<feature type="modified residue" description="N6,N6-dimethyllysine" evidence="2">
    <location>
        <position position="125"/>
    </location>
</feature>
<feature type="modified residue" description="N6,N6-dimethyllysine" evidence="2">
    <location>
        <position position="5"/>
    </location>
</feature>
<feature type="modified residue" description="N6,N6-dimethyllysine" evidence="2">
    <location>
        <position position="142"/>
    </location>
</feature>
<gene>
    <name evidence="1" type="primary">OABP2A</name>
</gene>
<feature type="modified residue" description="N6,N6-dimethyllysine" evidence="2">
    <location>
        <position position="153"/>
    </location>
</feature>
<dbReference type="Gene3D" id="1.10.238.10">
    <property type="entry name" value="EF-hand"/>
    <property type="match status" value="1"/>
</dbReference>
<evidence type="ECO:0000313" key="1">
    <source>
        <dbReference type="EMBL" id="BAE78497.1"/>
    </source>
</evidence>
<proteinExistence type="evidence at protein level"/>
<accession>Q2MHR1</accession>
<protein>
    <submittedName>
        <fullName evidence="1">Okadaic acid binding protein 2-alpha</fullName>
    </submittedName>
</protein>
<organism evidence="1">
    <name type="scientific">Halichondria okadai</name>
    <name type="common">Marine sponge</name>
    <name type="synonym">Reniera okadai</name>
    <dbReference type="NCBI Taxonomy" id="163232"/>
    <lineage>
        <taxon>Eukaryota</taxon>
        <taxon>Metazoa</taxon>
        <taxon>Porifera</taxon>
        <taxon>Demospongiae</taxon>
        <taxon>Heteroscleromorpha</taxon>
        <taxon>Suberitida</taxon>
        <taxon>Halichondriidae</taxon>
        <taxon>Halichondria</taxon>
        <taxon>Halichondria (Halichondria)</taxon>
    </lineage>
</organism>
<dbReference type="PDBsum" id="4WRI"/>
<feature type="modified residue" description="N6,N6-dimethyllysine" evidence="2">
    <location>
        <position position="75"/>
    </location>
</feature>
<reference evidence="2" key="2">
    <citation type="journal article" date="2015" name="ChemBioChem">
        <title>Crystal Structure of Okadaic Acid Binding Protein 2.1: A Sponge Protein Implicated in Cytotoxin Accumulation.</title>
        <authorList>
            <person name="Ehara H."/>
            <person name="Makino M."/>
            <person name="Kodama K."/>
            <person name="Konoki K."/>
            <person name="Ito T."/>
            <person name="Sekine S."/>
            <person name="Fukuzawa S."/>
            <person name="Yokoyama S."/>
            <person name="Tachibana K."/>
        </authorList>
    </citation>
    <scope>X-RAY CRYSTALLOGRAPHY (1.40 ANGSTROMS) OF 2-190</scope>
    <scope>METHYLATION AT LYS-5; LYS-29; LYS-38; LYS-47; LYS-55; LYS-57; LYS-75; LYS-105; LYS-119; LYS-120; LYS-125; LYS-130; LYS-137; LYS-142; LYS-153 AND LYS-165</scope>
</reference>
<feature type="modified residue" description="N6,N6-dimethyllysine" evidence="2">
    <location>
        <position position="137"/>
    </location>
</feature>
<feature type="modified residue" description="N6,N6-dimethyllysine" evidence="2">
    <location>
        <position position="105"/>
    </location>
</feature>
<dbReference type="SUPFAM" id="SSF47473">
    <property type="entry name" value="EF-hand"/>
    <property type="match status" value="1"/>
</dbReference>
<sequence>MANLKEPSAHWCRKMRTVFRPWDVEGGSKGYVTEEVFKDGVQRRLEKFPELAPTKDKMYERSHRHWVNHCNLGVKMPEGYRLTESQYVQNAWLLIHSPDFEASLKESSQTFWEGIDREKKGYITKEEATKLGIRVTKDPNLKSTGIFEAMDEKNTGRITFEDTLKAQLFFFTDQDNTTHPFNYVRGALVD</sequence>
<dbReference type="SMR" id="Q2MHR1"/>
<feature type="modified residue" description="N6,N6-dimethyllysine" evidence="2">
    <location>
        <position position="119"/>
    </location>
</feature>
<feature type="modified residue" description="N6,N6-dimethyllysine" evidence="2">
    <location>
        <position position="29"/>
    </location>
</feature>
<dbReference type="InterPro" id="IPR011992">
    <property type="entry name" value="EF-hand-dom_pair"/>
</dbReference>
<evidence type="ECO:0007829" key="2">
    <source>
        <dbReference type="PDB" id="4WRI"/>
    </source>
</evidence>
<feature type="modified residue" description="N6,N6-dimethyllysine" evidence="2">
    <location>
        <position position="120"/>
    </location>
</feature>
<name>Q2MHR1_HALOK</name>
<feature type="modified residue" description="N6,N6-dimethyllysine" evidence="2">
    <location>
        <position position="130"/>
    </location>
</feature>
<feature type="modified residue" description="N6,N6-dimethyllysine" evidence="2">
    <location>
        <position position="47"/>
    </location>
</feature>
<feature type="modified residue" description="N6,N6-dimethyllysine" evidence="2">
    <location>
        <position position="38"/>
    </location>
</feature>
<dbReference type="EvolutionaryTrace" id="Q2MHR1"/>
<feature type="modified residue" description="N6,N6-dimethyllysine" evidence="2">
    <location>
        <position position="57"/>
    </location>
</feature>
<feature type="modified residue" description="N6,N6-dimethyllysine" evidence="2">
    <location>
        <position position="55"/>
    </location>
</feature>
<reference evidence="1" key="1">
    <citation type="journal article" date="2007" name="Biochemistry">
        <title>Isolation and characterization of okadaic acid binding proteins from the marine sponge Halichondria okadai.</title>
        <authorList>
            <person name="Sugiyama N."/>
            <person name="Konoki K."/>
            <person name="Tachibana K."/>
        </authorList>
    </citation>
    <scope>NUCLEOTIDE SEQUENCE</scope>
</reference>
<dbReference type="PDB" id="4WRI">
    <property type="method" value="X-ray"/>
    <property type="resolution" value="1.40 A"/>
    <property type="chains" value="A=2-190"/>
</dbReference>
<dbReference type="AlphaFoldDB" id="Q2MHR1"/>
<feature type="modified residue" description="N6,N6-dimethyllysine" evidence="2">
    <location>
        <position position="165"/>
    </location>
</feature>